<dbReference type="GO" id="GO:0005524">
    <property type="term" value="F:ATP binding"/>
    <property type="evidence" value="ECO:0007669"/>
    <property type="project" value="UniProtKB-KW"/>
</dbReference>
<dbReference type="Pfam" id="PF01590">
    <property type="entry name" value="GAF"/>
    <property type="match status" value="1"/>
</dbReference>
<dbReference type="NCBIfam" id="TIGR00229">
    <property type="entry name" value="sensory_box"/>
    <property type="match status" value="1"/>
</dbReference>
<keyword evidence="1" id="KW-0547">Nucleotide-binding</keyword>
<evidence type="ECO:0000256" key="2">
    <source>
        <dbReference type="ARBA" id="ARBA00022840"/>
    </source>
</evidence>
<dbReference type="SUPFAM" id="SSF52540">
    <property type="entry name" value="P-loop containing nucleoside triphosphate hydrolases"/>
    <property type="match status" value="1"/>
</dbReference>
<dbReference type="AlphaFoldDB" id="A0A1D8GKN2"/>
<dbReference type="Gene3D" id="3.30.450.20">
    <property type="entry name" value="PAS domain"/>
    <property type="match status" value="1"/>
</dbReference>
<dbReference type="InterPro" id="IPR029016">
    <property type="entry name" value="GAF-like_dom_sf"/>
</dbReference>
<dbReference type="PANTHER" id="PTHR32071:SF57">
    <property type="entry name" value="C4-DICARBOXYLATE TRANSPORT TRANSCRIPTIONAL REGULATORY PROTEIN DCTD"/>
    <property type="match status" value="1"/>
</dbReference>
<dbReference type="KEGG" id="gfe:Gferi_19215"/>
<dbReference type="InterPro" id="IPR058031">
    <property type="entry name" value="AAA_lid_NorR"/>
</dbReference>
<name>A0A1D8GKN2_9FIRM</name>
<dbReference type="Pfam" id="PF00158">
    <property type="entry name" value="Sigma54_activat"/>
    <property type="match status" value="1"/>
</dbReference>
<dbReference type="EMBL" id="CP017269">
    <property type="protein sequence ID" value="AOT71471.1"/>
    <property type="molecule type" value="Genomic_DNA"/>
</dbReference>
<dbReference type="STRING" id="1424294.Gferi_19215"/>
<dbReference type="InterPro" id="IPR003593">
    <property type="entry name" value="AAA+_ATPase"/>
</dbReference>
<evidence type="ECO:0000256" key="3">
    <source>
        <dbReference type="ARBA" id="ARBA00023015"/>
    </source>
</evidence>
<keyword evidence="2" id="KW-0067">ATP-binding</keyword>
<evidence type="ECO:0000259" key="6">
    <source>
        <dbReference type="PROSITE" id="PS50045"/>
    </source>
</evidence>
<dbReference type="PROSITE" id="PS00676">
    <property type="entry name" value="SIGMA54_INTERACT_2"/>
    <property type="match status" value="1"/>
</dbReference>
<accession>A0A1D8GKN2</accession>
<dbReference type="InterPro" id="IPR027417">
    <property type="entry name" value="P-loop_NTPase"/>
</dbReference>
<dbReference type="PRINTS" id="PR01590">
    <property type="entry name" value="HTHFIS"/>
</dbReference>
<proteinExistence type="predicted"/>
<dbReference type="InterPro" id="IPR003018">
    <property type="entry name" value="GAF"/>
</dbReference>
<reference evidence="8 9" key="1">
    <citation type="submission" date="2016-09" db="EMBL/GenBank/DDBJ databases">
        <title>Genomic analysis reveals versatility of anaerobic energy metabolism of Geosporobacter ferrireducens IRF9 of phylum Firmicutes.</title>
        <authorList>
            <person name="Kim S.-J."/>
        </authorList>
    </citation>
    <scope>NUCLEOTIDE SEQUENCE [LARGE SCALE GENOMIC DNA]</scope>
    <source>
        <strain evidence="8 9">IRF9</strain>
    </source>
</reference>
<dbReference type="PROSITE" id="PS50045">
    <property type="entry name" value="SIGMA54_INTERACT_4"/>
    <property type="match status" value="1"/>
</dbReference>
<dbReference type="GO" id="GO:0006355">
    <property type="term" value="P:regulation of DNA-templated transcription"/>
    <property type="evidence" value="ECO:0007669"/>
    <property type="project" value="InterPro"/>
</dbReference>
<dbReference type="PANTHER" id="PTHR32071">
    <property type="entry name" value="TRANSCRIPTIONAL REGULATORY PROTEIN"/>
    <property type="match status" value="1"/>
</dbReference>
<keyword evidence="3" id="KW-0805">Transcription regulation</keyword>
<dbReference type="InterPro" id="IPR025662">
    <property type="entry name" value="Sigma_54_int_dom_ATP-bd_1"/>
</dbReference>
<dbReference type="Proteomes" id="UP000095743">
    <property type="component" value="Chromosome"/>
</dbReference>
<dbReference type="SUPFAM" id="SSF55785">
    <property type="entry name" value="PYP-like sensor domain (PAS domain)"/>
    <property type="match status" value="1"/>
</dbReference>
<feature type="domain" description="Sigma-54 factor interaction" evidence="6">
    <location>
        <begin position="320"/>
        <end position="550"/>
    </location>
</feature>
<evidence type="ECO:0000313" key="9">
    <source>
        <dbReference type="Proteomes" id="UP000095743"/>
    </source>
</evidence>
<gene>
    <name evidence="8" type="ORF">Gferi_19215</name>
</gene>
<dbReference type="GO" id="GO:0043565">
    <property type="term" value="F:sequence-specific DNA binding"/>
    <property type="evidence" value="ECO:0007669"/>
    <property type="project" value="InterPro"/>
</dbReference>
<dbReference type="InterPro" id="IPR009057">
    <property type="entry name" value="Homeodomain-like_sf"/>
</dbReference>
<dbReference type="InterPro" id="IPR035965">
    <property type="entry name" value="PAS-like_dom_sf"/>
</dbReference>
<dbReference type="SMART" id="SM00382">
    <property type="entry name" value="AAA"/>
    <property type="match status" value="1"/>
</dbReference>
<dbReference type="OrthoDB" id="9803970at2"/>
<sequence length="623" mass="70777">MMNADYKSVIELSHDRCRKLGVKEDQVFSSKIIGQTELQEKFAENRDMILTASPYMEQLINFVKGHNFFALLTDGEGCILNAIGDEKILSEAFDLKMVPGAYMNEESIGTNAMAVVIKTGEPVQLSGKDHFIKAYHRWTCSGAPIKDYHGNLIGVLDLTGYTDLVHPHTLGMVIAASNAIEEMMKVKEFNRLQNMNNKHIKTIFNSMPVAIVTSDIDGKIKIHNKKALELLGNKDNQLKAKTMEEIVEEWDNIRDAICSGENVSREINIMALRNRFPCYLTVNPIYNPQDDSIEIVYVFEEVKKVKKKIEYQAYYTFDKIIGKDENFLRIVQYAKKIANSKSTILILGESGTGKEVFAQSIHNFSKRMDGPFIALNCGAIPNQLIESELFGYEEGAYTGAKKGGNLGKFELAHGGTIMLDEIGEMPLDMQTKLLRVLQEGIITRIGSQKSIPVDVRIIAATNKDLKKEVELGRFRKDLFYRLNVLPLYLPPLRERKSDILLLIKYFMKNIAESLNKREVELPEEYLNMMMNFNWPGNIRELENVVELIINTESVPPGYFGQDVSDDTTYPDSNQDRLNMDYVEKEHLVRVLKKFSGNITQSAQALGIRRNTLYSKIKKYGIEV</sequence>
<dbReference type="Gene3D" id="1.10.8.60">
    <property type="match status" value="1"/>
</dbReference>
<dbReference type="InterPro" id="IPR025944">
    <property type="entry name" value="Sigma_54_int_dom_CS"/>
</dbReference>
<dbReference type="CDD" id="cd00009">
    <property type="entry name" value="AAA"/>
    <property type="match status" value="1"/>
</dbReference>
<evidence type="ECO:0000256" key="5">
    <source>
        <dbReference type="ARBA" id="ARBA00023163"/>
    </source>
</evidence>
<protein>
    <submittedName>
        <fullName evidence="8">Sigma-54-dependent Fis family transcriptional regulator</fullName>
    </submittedName>
</protein>
<dbReference type="InterPro" id="IPR000014">
    <property type="entry name" value="PAS"/>
</dbReference>
<evidence type="ECO:0000313" key="8">
    <source>
        <dbReference type="EMBL" id="AOT71471.1"/>
    </source>
</evidence>
<keyword evidence="9" id="KW-1185">Reference proteome</keyword>
<dbReference type="FunFam" id="3.40.50.300:FF:000006">
    <property type="entry name" value="DNA-binding transcriptional regulator NtrC"/>
    <property type="match status" value="1"/>
</dbReference>
<dbReference type="Gene3D" id="1.10.10.60">
    <property type="entry name" value="Homeodomain-like"/>
    <property type="match status" value="1"/>
</dbReference>
<dbReference type="InterPro" id="IPR002197">
    <property type="entry name" value="HTH_Fis"/>
</dbReference>
<evidence type="ECO:0000256" key="1">
    <source>
        <dbReference type="ARBA" id="ARBA00022741"/>
    </source>
</evidence>
<feature type="domain" description="PAS" evidence="7">
    <location>
        <begin position="196"/>
        <end position="248"/>
    </location>
</feature>
<dbReference type="Pfam" id="PF25601">
    <property type="entry name" value="AAA_lid_14"/>
    <property type="match status" value="1"/>
</dbReference>
<dbReference type="Pfam" id="PF02954">
    <property type="entry name" value="HTH_8"/>
    <property type="match status" value="1"/>
</dbReference>
<dbReference type="Pfam" id="PF13188">
    <property type="entry name" value="PAS_8"/>
    <property type="match status" value="1"/>
</dbReference>
<dbReference type="InterPro" id="IPR025943">
    <property type="entry name" value="Sigma_54_int_dom_ATP-bd_2"/>
</dbReference>
<dbReference type="PROSITE" id="PS00675">
    <property type="entry name" value="SIGMA54_INTERACT_1"/>
    <property type="match status" value="1"/>
</dbReference>
<organism evidence="8 9">
    <name type="scientific">Geosporobacter ferrireducens</name>
    <dbReference type="NCBI Taxonomy" id="1424294"/>
    <lineage>
        <taxon>Bacteria</taxon>
        <taxon>Bacillati</taxon>
        <taxon>Bacillota</taxon>
        <taxon>Clostridia</taxon>
        <taxon>Peptostreptococcales</taxon>
        <taxon>Thermotaleaceae</taxon>
        <taxon>Geosporobacter</taxon>
    </lineage>
</organism>
<dbReference type="InterPro" id="IPR002078">
    <property type="entry name" value="Sigma_54_int"/>
</dbReference>
<dbReference type="PROSITE" id="PS50112">
    <property type="entry name" value="PAS"/>
    <property type="match status" value="1"/>
</dbReference>
<keyword evidence="4" id="KW-0238">DNA-binding</keyword>
<dbReference type="RefSeq" id="WP_069979343.1">
    <property type="nucleotide sequence ID" value="NZ_CP017269.1"/>
</dbReference>
<evidence type="ECO:0000259" key="7">
    <source>
        <dbReference type="PROSITE" id="PS50112"/>
    </source>
</evidence>
<dbReference type="PROSITE" id="PS00688">
    <property type="entry name" value="SIGMA54_INTERACT_3"/>
    <property type="match status" value="1"/>
</dbReference>
<dbReference type="Gene3D" id="3.40.50.300">
    <property type="entry name" value="P-loop containing nucleotide triphosphate hydrolases"/>
    <property type="match status" value="1"/>
</dbReference>
<evidence type="ECO:0000256" key="4">
    <source>
        <dbReference type="ARBA" id="ARBA00023125"/>
    </source>
</evidence>
<dbReference type="SUPFAM" id="SSF46689">
    <property type="entry name" value="Homeodomain-like"/>
    <property type="match status" value="1"/>
</dbReference>
<keyword evidence="5" id="KW-0804">Transcription</keyword>
<dbReference type="Gene3D" id="3.30.450.40">
    <property type="match status" value="1"/>
</dbReference>